<organism evidence="2 3">
    <name type="scientific">Rhizobium soli</name>
    <dbReference type="NCBI Taxonomy" id="424798"/>
    <lineage>
        <taxon>Bacteria</taxon>
        <taxon>Pseudomonadati</taxon>
        <taxon>Pseudomonadota</taxon>
        <taxon>Alphaproteobacteria</taxon>
        <taxon>Hyphomicrobiales</taxon>
        <taxon>Rhizobiaceae</taxon>
        <taxon>Rhizobium/Agrobacterium group</taxon>
        <taxon>Rhizobium</taxon>
    </lineage>
</organism>
<dbReference type="Proteomes" id="UP000585437">
    <property type="component" value="Unassembled WGS sequence"/>
</dbReference>
<dbReference type="PROSITE" id="PS51257">
    <property type="entry name" value="PROKAR_LIPOPROTEIN"/>
    <property type="match status" value="1"/>
</dbReference>
<feature type="region of interest" description="Disordered" evidence="1">
    <location>
        <begin position="271"/>
        <end position="309"/>
    </location>
</feature>
<name>A0A7X0JJF0_9HYPH</name>
<dbReference type="RefSeq" id="WP_174197132.1">
    <property type="nucleotide sequence ID" value="NZ_JACHBU010000003.1"/>
</dbReference>
<sequence length="332" mass="37057">MFCKSMTTLVVPAILLAGCNIHPLPEDFSKPDTTYQIVAKVRCEARDAIREIATGLLREYGSPAEKQLSAELLAGTVTYADAFTRRYSPDISLYFDRYAKSFIAYDFQLNMTEMDSHGFSLGLLNPFSNGTRSLGLGSSVDLSRQNNRSFRVTDEFAKLATEVNDLYCAPKARSGNLIYPIVGRIGLKETLETFVWLNEKGNLKAPSGTDVITMADTLEFTTTLKGNIDPKIELNPVTSGVTISSLGMTNSASRIHKHRLLFALSMPTLTEEKEKLRQKPKPQKMTPTAPARPRQQPATSAVSATEERAIKELDRQQYLRLNRGLERFLEDY</sequence>
<protein>
    <recommendedName>
        <fullName evidence="4">Lipoprotein</fullName>
    </recommendedName>
</protein>
<evidence type="ECO:0000313" key="3">
    <source>
        <dbReference type="Proteomes" id="UP000585437"/>
    </source>
</evidence>
<evidence type="ECO:0000313" key="2">
    <source>
        <dbReference type="EMBL" id="MBB6508724.1"/>
    </source>
</evidence>
<keyword evidence="3" id="KW-1185">Reference proteome</keyword>
<feature type="compositionally biased region" description="Low complexity" evidence="1">
    <location>
        <begin position="286"/>
        <end position="299"/>
    </location>
</feature>
<evidence type="ECO:0000256" key="1">
    <source>
        <dbReference type="SAM" id="MobiDB-lite"/>
    </source>
</evidence>
<comment type="caution">
    <text evidence="2">The sequence shown here is derived from an EMBL/GenBank/DDBJ whole genome shotgun (WGS) entry which is preliminary data.</text>
</comment>
<gene>
    <name evidence="2" type="ORF">F4695_002073</name>
</gene>
<accession>A0A7X0JJF0</accession>
<proteinExistence type="predicted"/>
<evidence type="ECO:0008006" key="4">
    <source>
        <dbReference type="Google" id="ProtNLM"/>
    </source>
</evidence>
<dbReference type="EMBL" id="JACHBU010000003">
    <property type="protein sequence ID" value="MBB6508724.1"/>
    <property type="molecule type" value="Genomic_DNA"/>
</dbReference>
<dbReference type="AlphaFoldDB" id="A0A7X0JJF0"/>
<reference evidence="2 3" key="1">
    <citation type="submission" date="2020-08" db="EMBL/GenBank/DDBJ databases">
        <title>The Agave Microbiome: Exploring the role of microbial communities in plant adaptations to desert environments.</title>
        <authorList>
            <person name="Partida-Martinez L.P."/>
        </authorList>
    </citation>
    <scope>NUCLEOTIDE SEQUENCE [LARGE SCALE GENOMIC DNA]</scope>
    <source>
        <strain evidence="2 3">AS3.12</strain>
    </source>
</reference>